<dbReference type="PANTHER" id="PTHR13429:SF7">
    <property type="entry name" value="FERM DOMAIN-CONTAINING PROTEIN 1"/>
    <property type="match status" value="1"/>
</dbReference>
<evidence type="ECO:0000259" key="1">
    <source>
        <dbReference type="PROSITE" id="PS50057"/>
    </source>
</evidence>
<dbReference type="SUPFAM" id="SSF54236">
    <property type="entry name" value="Ubiquitin-like"/>
    <property type="match status" value="1"/>
</dbReference>
<dbReference type="InterPro" id="IPR018979">
    <property type="entry name" value="FERM_N"/>
</dbReference>
<dbReference type="Proteomes" id="UP000515156">
    <property type="component" value="Chromosome 3"/>
</dbReference>
<dbReference type="CDD" id="cd14473">
    <property type="entry name" value="FERM_B-lobe"/>
    <property type="match status" value="1"/>
</dbReference>
<dbReference type="InterPro" id="IPR000299">
    <property type="entry name" value="FERM_domain"/>
</dbReference>
<dbReference type="GeneID" id="115464264"/>
<sequence>MTKQLLLQSKMPEHEQHIICVLLPNRQQLHITVGMKATGHELFIKVCDEVQIRDSHFFGLSVVKNNEYIFMDLEQQLSKYFTKKWKKKGSIGTDKFTPPFIAFFRVQYYVENGKIISSKTARHLYYCSLKEQILRSCCIHKEEVYFLLAAYGLQADLGNYKKNVHVGRYFEPERYFPQWVIAKRGIEYILRHTPEMHGELQGLTVNKAVLKFIKDSCLLEDVPIHYYRLQKDKKETCQTVVLGLTLQGIHIYQDVNHVRQLVYDFHWSNVEKLTFLGKKFIIQPDGLPAGQKLVYYTGCPFRSRYLLQLLSNSHRFYLNVQPIMKQIQKREEAEEKGCYRELYISDTLEMDLDLDHLDKHLHESGTNKDSVQNNCLFHQSNAEHVNSQSSGRDINSRNKISVEHAFRMDNAYRNEKSCYSTINLGSSEINSSCKRRAEDDLQDDEIELSVDEPEEVLVDDPWEFIQIMEAVERKSVIFSVLDKECWQG</sequence>
<dbReference type="InterPro" id="IPR018980">
    <property type="entry name" value="FERM_PH-like_C"/>
</dbReference>
<dbReference type="GO" id="GO:0098592">
    <property type="term" value="C:cytoplasmic side of apical plasma membrane"/>
    <property type="evidence" value="ECO:0007669"/>
    <property type="project" value="TreeGrafter"/>
</dbReference>
<dbReference type="PANTHER" id="PTHR13429">
    <property type="entry name" value="FERM DOMAIN (PROTEIN4.1-EZRIN-RADIXIN-MOESIN) FAMILY"/>
    <property type="match status" value="1"/>
</dbReference>
<dbReference type="AlphaFoldDB" id="A0A6P7XDC4"/>
<dbReference type="SMART" id="SM00295">
    <property type="entry name" value="B41"/>
    <property type="match status" value="1"/>
</dbReference>
<dbReference type="Pfam" id="PF09380">
    <property type="entry name" value="FERM_C"/>
    <property type="match status" value="1"/>
</dbReference>
<dbReference type="InterPro" id="IPR041781">
    <property type="entry name" value="FRMD6-FERM_C"/>
</dbReference>
<accession>A0A6P7XDC4</accession>
<dbReference type="Pfam" id="PF00373">
    <property type="entry name" value="FERM_M"/>
    <property type="match status" value="1"/>
</dbReference>
<feature type="domain" description="FERM" evidence="1">
    <location>
        <begin position="17"/>
        <end position="321"/>
    </location>
</feature>
<dbReference type="InterPro" id="IPR019749">
    <property type="entry name" value="Band_41_domain"/>
</dbReference>
<dbReference type="InParanoid" id="A0A6P7XDC4"/>
<dbReference type="RefSeq" id="XP_030050523.1">
    <property type="nucleotide sequence ID" value="XM_030194663.1"/>
</dbReference>
<dbReference type="InterPro" id="IPR047145">
    <property type="entry name" value="FRMD6-like"/>
</dbReference>
<organism evidence="2 3">
    <name type="scientific">Microcaecilia unicolor</name>
    <dbReference type="NCBI Taxonomy" id="1415580"/>
    <lineage>
        <taxon>Eukaryota</taxon>
        <taxon>Metazoa</taxon>
        <taxon>Chordata</taxon>
        <taxon>Craniata</taxon>
        <taxon>Vertebrata</taxon>
        <taxon>Euteleostomi</taxon>
        <taxon>Amphibia</taxon>
        <taxon>Gymnophiona</taxon>
        <taxon>Siphonopidae</taxon>
        <taxon>Microcaecilia</taxon>
    </lineage>
</organism>
<dbReference type="Gene3D" id="1.20.80.10">
    <property type="match status" value="1"/>
</dbReference>
<keyword evidence="2" id="KW-1185">Reference proteome</keyword>
<dbReference type="InterPro" id="IPR011993">
    <property type="entry name" value="PH-like_dom_sf"/>
</dbReference>
<dbReference type="SMART" id="SM01196">
    <property type="entry name" value="FERM_C"/>
    <property type="match status" value="1"/>
</dbReference>
<dbReference type="GO" id="GO:0035332">
    <property type="term" value="P:positive regulation of hippo signaling"/>
    <property type="evidence" value="ECO:0007669"/>
    <property type="project" value="TreeGrafter"/>
</dbReference>
<evidence type="ECO:0000313" key="2">
    <source>
        <dbReference type="Proteomes" id="UP000515156"/>
    </source>
</evidence>
<dbReference type="PROSITE" id="PS50057">
    <property type="entry name" value="FERM_3"/>
    <property type="match status" value="1"/>
</dbReference>
<dbReference type="SUPFAM" id="SSF50729">
    <property type="entry name" value="PH domain-like"/>
    <property type="match status" value="1"/>
</dbReference>
<proteinExistence type="predicted"/>
<dbReference type="SUPFAM" id="SSF47031">
    <property type="entry name" value="Second domain of FERM"/>
    <property type="match status" value="1"/>
</dbReference>
<gene>
    <name evidence="3" type="primary">LOC115464264</name>
</gene>
<dbReference type="CDD" id="cd13185">
    <property type="entry name" value="FERM_C_FRMD1_FRMD6"/>
    <property type="match status" value="1"/>
</dbReference>
<dbReference type="Pfam" id="PF09379">
    <property type="entry name" value="FERM_N"/>
    <property type="match status" value="1"/>
</dbReference>
<dbReference type="KEGG" id="muo:115464264"/>
<dbReference type="Gene3D" id="2.30.29.30">
    <property type="entry name" value="Pleckstrin-homology domain (PH domain)/Phosphotyrosine-binding domain (PTB)"/>
    <property type="match status" value="1"/>
</dbReference>
<dbReference type="InterPro" id="IPR029071">
    <property type="entry name" value="Ubiquitin-like_domsf"/>
</dbReference>
<dbReference type="InterPro" id="IPR014352">
    <property type="entry name" value="FERM/acyl-CoA-bd_prot_sf"/>
</dbReference>
<dbReference type="InterPro" id="IPR035963">
    <property type="entry name" value="FERM_2"/>
</dbReference>
<name>A0A6P7XDC4_9AMPH</name>
<evidence type="ECO:0000313" key="3">
    <source>
        <dbReference type="RefSeq" id="XP_030050523.1"/>
    </source>
</evidence>
<dbReference type="Gene3D" id="3.10.20.90">
    <property type="entry name" value="Phosphatidylinositol 3-kinase Catalytic Subunit, Chain A, domain 1"/>
    <property type="match status" value="1"/>
</dbReference>
<reference evidence="3" key="1">
    <citation type="submission" date="2025-08" db="UniProtKB">
        <authorList>
            <consortium name="RefSeq"/>
        </authorList>
    </citation>
    <scope>IDENTIFICATION</scope>
</reference>
<dbReference type="OrthoDB" id="5957665at2759"/>
<dbReference type="InterPro" id="IPR019748">
    <property type="entry name" value="FERM_central"/>
</dbReference>
<protein>
    <submittedName>
        <fullName evidence="3">FERM domain-containing protein 6-like</fullName>
    </submittedName>
</protein>